<evidence type="ECO:0000259" key="2">
    <source>
        <dbReference type="Pfam" id="PF05193"/>
    </source>
</evidence>
<dbReference type="Pfam" id="PF05193">
    <property type="entry name" value="Peptidase_M16_C"/>
    <property type="match status" value="1"/>
</dbReference>
<dbReference type="EMBL" id="FPBL01000005">
    <property type="protein sequence ID" value="SFU59861.1"/>
    <property type="molecule type" value="Genomic_DNA"/>
</dbReference>
<dbReference type="AlphaFoldDB" id="A0A1I7HGS5"/>
<evidence type="ECO:0000313" key="3">
    <source>
        <dbReference type="EMBL" id="SFU59861.1"/>
    </source>
</evidence>
<name>A0A1I7HGS5_9PROT</name>
<dbReference type="PANTHER" id="PTHR11851">
    <property type="entry name" value="METALLOPROTEASE"/>
    <property type="match status" value="1"/>
</dbReference>
<keyword evidence="3" id="KW-0378">Hydrolase</keyword>
<organism evidence="3 4">
    <name type="scientific">Nitrosomonas eutropha</name>
    <dbReference type="NCBI Taxonomy" id="916"/>
    <lineage>
        <taxon>Bacteria</taxon>
        <taxon>Pseudomonadati</taxon>
        <taxon>Pseudomonadota</taxon>
        <taxon>Betaproteobacteria</taxon>
        <taxon>Nitrosomonadales</taxon>
        <taxon>Nitrosomonadaceae</taxon>
        <taxon>Nitrosomonas</taxon>
    </lineage>
</organism>
<evidence type="ECO:0000313" key="4">
    <source>
        <dbReference type="Proteomes" id="UP000183926"/>
    </source>
</evidence>
<dbReference type="PANTHER" id="PTHR11851:SF224">
    <property type="entry name" value="PROCESSING PROTEASE"/>
    <property type="match status" value="1"/>
</dbReference>
<gene>
    <name evidence="3" type="ORF">SAMN05216339_1059</name>
</gene>
<dbReference type="GO" id="GO:0046872">
    <property type="term" value="F:metal ion binding"/>
    <property type="evidence" value="ECO:0007669"/>
    <property type="project" value="InterPro"/>
</dbReference>
<dbReference type="GO" id="GO:0006508">
    <property type="term" value="P:proteolysis"/>
    <property type="evidence" value="ECO:0007669"/>
    <property type="project" value="UniProtKB-KW"/>
</dbReference>
<dbReference type="Pfam" id="PF00675">
    <property type="entry name" value="Peptidase_M16"/>
    <property type="match status" value="1"/>
</dbReference>
<feature type="domain" description="Peptidase M16 N-terminal" evidence="1">
    <location>
        <begin position="48"/>
        <end position="178"/>
    </location>
</feature>
<dbReference type="Proteomes" id="UP000183926">
    <property type="component" value="Unassembled WGS sequence"/>
</dbReference>
<dbReference type="InterPro" id="IPR050361">
    <property type="entry name" value="MPP/UQCRC_Complex"/>
</dbReference>
<dbReference type="InterPro" id="IPR011249">
    <property type="entry name" value="Metalloenz_LuxS/M16"/>
</dbReference>
<dbReference type="GO" id="GO:0008233">
    <property type="term" value="F:peptidase activity"/>
    <property type="evidence" value="ECO:0007669"/>
    <property type="project" value="UniProtKB-KW"/>
</dbReference>
<dbReference type="InterPro" id="IPR007863">
    <property type="entry name" value="Peptidase_M16_C"/>
</dbReference>
<dbReference type="RefSeq" id="WP_074928237.1">
    <property type="nucleotide sequence ID" value="NZ_FPBL01000005.1"/>
</dbReference>
<dbReference type="SUPFAM" id="SSF63411">
    <property type="entry name" value="LuxS/MPP-like metallohydrolase"/>
    <property type="match status" value="2"/>
</dbReference>
<sequence length="433" mass="48256">MRFLQFLIVLWLGIHAQWVLAFLPIQQWQTANGVRVYFVENHDLPILDLSIEFPAGSSTDTAATSGRARLVQRLMGMGAGSLSEDQIAETLADVGAELGGAFDLDRAGLSLRTLSHQQERTRALDILAQIIQRPEFSEQILERERTRIISALKEADTKPEVIADRTLMKLLYGKHPYGLRESGEPDTLTTLKRQDLVDFYRARYTAGNAVVAIIGDIKRDEANHIAEMLTENLPSGKTGNSLPAVEKPEPITRKIAHPATQSHIQLAYPGLSRKDPDYFPLLVGNYILGGGGFVSRLMKEIRETRGLAYSVYSAFMPYQEKGPFEIGLQTKKEQAEQALQLTRKTLSDFVEQGPTKKELQAARQNIIGGFPLRIDSNRKILGYLGVIGFYDLPLTYLEDYVKAVEKVTVAQIKDAFQRRIDPTGMVTVVVGAE</sequence>
<accession>A0A1I7HGS5</accession>
<keyword evidence="3" id="KW-0645">Protease</keyword>
<dbReference type="InterPro" id="IPR011765">
    <property type="entry name" value="Pept_M16_N"/>
</dbReference>
<evidence type="ECO:0000259" key="1">
    <source>
        <dbReference type="Pfam" id="PF00675"/>
    </source>
</evidence>
<protein>
    <submittedName>
        <fullName evidence="3">Zinc protease</fullName>
    </submittedName>
</protein>
<dbReference type="Gene3D" id="3.30.830.10">
    <property type="entry name" value="Metalloenzyme, LuxS/M16 peptidase-like"/>
    <property type="match status" value="2"/>
</dbReference>
<feature type="domain" description="Peptidase M16 C-terminal" evidence="2">
    <location>
        <begin position="191"/>
        <end position="365"/>
    </location>
</feature>
<proteinExistence type="predicted"/>
<reference evidence="3 4" key="1">
    <citation type="submission" date="2016-10" db="EMBL/GenBank/DDBJ databases">
        <authorList>
            <person name="de Groot N.N."/>
        </authorList>
    </citation>
    <scope>NUCLEOTIDE SEQUENCE [LARGE SCALE GENOMIC DNA]</scope>
    <source>
        <strain evidence="3 4">Nm24</strain>
    </source>
</reference>
<dbReference type="OrthoDB" id="9811314at2"/>